<evidence type="ECO:0000313" key="6">
    <source>
        <dbReference type="EMBL" id="MDP9849573.1"/>
    </source>
</evidence>
<dbReference type="Gene3D" id="2.60.40.10">
    <property type="entry name" value="Immunoglobulins"/>
    <property type="match status" value="2"/>
</dbReference>
<dbReference type="SMART" id="SM00060">
    <property type="entry name" value="FN3"/>
    <property type="match status" value="1"/>
</dbReference>
<evidence type="ECO:0000256" key="3">
    <source>
        <dbReference type="SAM" id="MobiDB-lite"/>
    </source>
</evidence>
<dbReference type="Gene3D" id="2.60.120.560">
    <property type="entry name" value="Exo-inulinase, domain 1"/>
    <property type="match status" value="1"/>
</dbReference>
<keyword evidence="1" id="KW-0378">Hydrolase</keyword>
<protein>
    <recommendedName>
        <fullName evidence="5">Fibronectin type-III domain-containing protein</fullName>
    </recommendedName>
</protein>
<dbReference type="Proteomes" id="UP001225356">
    <property type="component" value="Unassembled WGS sequence"/>
</dbReference>
<dbReference type="CDD" id="cd00063">
    <property type="entry name" value="FN3"/>
    <property type="match status" value="1"/>
</dbReference>
<dbReference type="EMBL" id="JAUSQU010000001">
    <property type="protein sequence ID" value="MDP9849573.1"/>
    <property type="molecule type" value="Genomic_DNA"/>
</dbReference>
<dbReference type="Pfam" id="PF00041">
    <property type="entry name" value="fn3"/>
    <property type="match status" value="1"/>
</dbReference>
<gene>
    <name evidence="6" type="ORF">J2853_008784</name>
</gene>
<evidence type="ECO:0000256" key="1">
    <source>
        <dbReference type="ARBA" id="ARBA00023295"/>
    </source>
</evidence>
<dbReference type="InterPro" id="IPR036116">
    <property type="entry name" value="FN3_sf"/>
</dbReference>
<evidence type="ECO:0000256" key="4">
    <source>
        <dbReference type="SAM" id="SignalP"/>
    </source>
</evidence>
<keyword evidence="1" id="KW-0326">Glycosidase</keyword>
<sequence length="822" mass="86088">MRGNTTARRLGRGALSAMSIVVALTAGFGVVPAMAAGGDPADTVVLSEDFSSGKLPEGWTGHLGTWQVKDGRLEGTSVNGQRARITFGTSYENYRFEAEANFLQVADESRWLNLAADFHGAEDYGSVFVVRSNTKLRNGLEYAVKKTAGGAYTSPTVAAAGAALNTGETHALSLEVRGTRAVLSVDGVESLSTNDLFRTDGTLGLVINNATVAFDDIKVTRLAPEATAPGAPTGLRVSQKDTQATLAWSAPADAGETSGGEAATVTGYEVAIGAAGAGADGLTWSPEAGTSHTFTNLAPGAYTMWVRALNDAGKTGEPARANASPGVPTIKGFARTLNGGAWSTSHVQGIAVDQAKGYIYYSFTTLLVKTDLQGNIVGTLGGFTGHLGDLDVNKADGRVYGSLEYKAQKAFYIAIIDVDAIDRVGMQAQNSDVMRTVYLNEVVADFTADMDGNGVFDGDTANTPDHRYGSSGIDGVSFGPKFGRTGGTQYLTVAYGVYSNVGRTDNDHQVLLQYDTSDWAGYEKPLVETAPHHSGPERVSGKYFVYTGNTTYGVQNLEYDDFLRRWFMGVYVGVKPAFPNYGLFAVDAATQPVLGELAGTGGDRGLLIALAKDGRTDEATGIRGWVQKADVGIESLGDGLFYLSRDSSQNGLQTSDITLHRWVGGTGTPFAPVTSESELHRAPVMTSPAPAEGKAGRSYSHTFTASAFPKARFTVTGGKPPRGLKLDGESGVLSGVPLKAERVTFTVTAANGVNPAARQEVVIKISPAKGDGDDHGHGNGGHGNDNDHGHDNDHGNGHGHGNDHGHGHGNGHGDGKGSSHDR</sequence>
<dbReference type="SUPFAM" id="SSF49313">
    <property type="entry name" value="Cadherin-like"/>
    <property type="match status" value="1"/>
</dbReference>
<feature type="signal peptide" evidence="4">
    <location>
        <begin position="1"/>
        <end position="35"/>
    </location>
</feature>
<dbReference type="InterPro" id="IPR013783">
    <property type="entry name" value="Ig-like_fold"/>
</dbReference>
<comment type="caution">
    <text evidence="6">The sequence shown here is derived from an EMBL/GenBank/DDBJ whole genome shotgun (WGS) entry which is preliminary data.</text>
</comment>
<dbReference type="InterPro" id="IPR015919">
    <property type="entry name" value="Cadherin-like_sf"/>
</dbReference>
<feature type="domain" description="Fibronectin type-III" evidence="5">
    <location>
        <begin position="228"/>
        <end position="332"/>
    </location>
</feature>
<evidence type="ECO:0000259" key="5">
    <source>
        <dbReference type="PROSITE" id="PS50853"/>
    </source>
</evidence>
<keyword evidence="4" id="KW-0732">Signal</keyword>
<organism evidence="6 7">
    <name type="scientific">Streptosporangium lutulentum</name>
    <dbReference type="NCBI Taxonomy" id="1461250"/>
    <lineage>
        <taxon>Bacteria</taxon>
        <taxon>Bacillati</taxon>
        <taxon>Actinomycetota</taxon>
        <taxon>Actinomycetes</taxon>
        <taxon>Streptosporangiales</taxon>
        <taxon>Streptosporangiaceae</taxon>
        <taxon>Streptosporangium</taxon>
    </lineage>
</organism>
<proteinExistence type="predicted"/>
<keyword evidence="2" id="KW-0119">Carbohydrate metabolism</keyword>
<feature type="region of interest" description="Disordered" evidence="3">
    <location>
        <begin position="767"/>
        <end position="822"/>
    </location>
</feature>
<accession>A0ABT9QTI2</accession>
<reference evidence="6 7" key="1">
    <citation type="submission" date="2023-07" db="EMBL/GenBank/DDBJ databases">
        <title>Sequencing the genomes of 1000 actinobacteria strains.</title>
        <authorList>
            <person name="Klenk H.-P."/>
        </authorList>
    </citation>
    <scope>NUCLEOTIDE SEQUENCE [LARGE SCALE GENOMIC DNA]</scope>
    <source>
        <strain evidence="6 7">DSM 46740</strain>
    </source>
</reference>
<dbReference type="InterPro" id="IPR010496">
    <property type="entry name" value="AL/BT2_dom"/>
</dbReference>
<dbReference type="InterPro" id="IPR003961">
    <property type="entry name" value="FN3_dom"/>
</dbReference>
<dbReference type="SUPFAM" id="SSF49265">
    <property type="entry name" value="Fibronectin type III"/>
    <property type="match status" value="1"/>
</dbReference>
<dbReference type="Pfam" id="PF06439">
    <property type="entry name" value="3keto-disac_hyd"/>
    <property type="match status" value="1"/>
</dbReference>
<feature type="chain" id="PRO_5047139107" description="Fibronectin type-III domain-containing protein" evidence="4">
    <location>
        <begin position="36"/>
        <end position="822"/>
    </location>
</feature>
<feature type="compositionally biased region" description="Basic and acidic residues" evidence="3">
    <location>
        <begin position="784"/>
        <end position="822"/>
    </location>
</feature>
<evidence type="ECO:0000256" key="2">
    <source>
        <dbReference type="ARBA" id="ARBA00023326"/>
    </source>
</evidence>
<dbReference type="Pfam" id="PF05345">
    <property type="entry name" value="He_PIG"/>
    <property type="match status" value="1"/>
</dbReference>
<keyword evidence="2" id="KW-0624">Polysaccharide degradation</keyword>
<evidence type="ECO:0000313" key="7">
    <source>
        <dbReference type="Proteomes" id="UP001225356"/>
    </source>
</evidence>
<dbReference type="RefSeq" id="WP_307567498.1">
    <property type="nucleotide sequence ID" value="NZ_JAUSQU010000001.1"/>
</dbReference>
<keyword evidence="7" id="KW-1185">Reference proteome</keyword>
<name>A0ABT9QTI2_9ACTN</name>
<dbReference type="PROSITE" id="PS50853">
    <property type="entry name" value="FN3"/>
    <property type="match status" value="1"/>
</dbReference>